<dbReference type="EMBL" id="JACDXW010000001">
    <property type="protein sequence ID" value="MCB5362292.1"/>
    <property type="molecule type" value="Genomic_DNA"/>
</dbReference>
<sequence>MNKMLLVAVAAVACVTMGEGSQALAAEQAASAPKVWLDYDQAGLDKAYDQAQYAPNIKQVVKRYGTRSERARERLGEPKRVSYGDTEVEGMDVFLAPGEKRPMHVFLHGGAWRSGLAKDYAFLAEPFVRQGVHFFVPDFVNVTQTDGDLMPLAEQTRRAVEWAYKNAESLGGDPNRLYLSGHSSGAHLAGVVLTTDWSKYGLPDDVIKGAVLVSGMYDLKAPRLSARSGYVRFTDQVEEALSPQRHLQQLKTPVVLVYGDQETPEFIRQSKDFAAALKAAGKPVKILEGKDFNHFEIIETMADPYGVVGAVALEQVAEK</sequence>
<proteinExistence type="predicted"/>
<evidence type="ECO:0000313" key="4">
    <source>
        <dbReference type="EMBL" id="MCB5362292.1"/>
    </source>
</evidence>
<keyword evidence="5" id="KW-1185">Reference proteome</keyword>
<evidence type="ECO:0000313" key="5">
    <source>
        <dbReference type="Proteomes" id="UP000776983"/>
    </source>
</evidence>
<dbReference type="Pfam" id="PF20434">
    <property type="entry name" value="BD-FAE"/>
    <property type="match status" value="1"/>
</dbReference>
<keyword evidence="1 4" id="KW-0378">Hydrolase</keyword>
<gene>
    <name evidence="4" type="ORF">H0484_00760</name>
</gene>
<comment type="caution">
    <text evidence="4">The sequence shown here is derived from an EMBL/GenBank/DDBJ whole genome shotgun (WGS) entry which is preliminary data.</text>
</comment>
<protein>
    <submittedName>
        <fullName evidence="4">Alpha/beta hydrolase</fullName>
    </submittedName>
</protein>
<dbReference type="SUPFAM" id="SSF53474">
    <property type="entry name" value="alpha/beta-Hydrolases"/>
    <property type="match status" value="1"/>
</dbReference>
<dbReference type="InterPro" id="IPR049492">
    <property type="entry name" value="BD-FAE-like_dom"/>
</dbReference>
<dbReference type="Proteomes" id="UP000776983">
    <property type="component" value="Unassembled WGS sequence"/>
</dbReference>
<dbReference type="InterPro" id="IPR050300">
    <property type="entry name" value="GDXG_lipolytic_enzyme"/>
</dbReference>
<dbReference type="PANTHER" id="PTHR48081:SF33">
    <property type="entry name" value="KYNURENINE FORMAMIDASE"/>
    <property type="match status" value="1"/>
</dbReference>
<dbReference type="Gene3D" id="3.40.50.1820">
    <property type="entry name" value="alpha/beta hydrolase"/>
    <property type="match status" value="1"/>
</dbReference>
<name>A0ABS8C8E8_9BURK</name>
<feature type="chain" id="PRO_5045212153" evidence="2">
    <location>
        <begin position="26"/>
        <end position="319"/>
    </location>
</feature>
<dbReference type="RefSeq" id="WP_226952521.1">
    <property type="nucleotide sequence ID" value="NZ_JACDXW010000001.1"/>
</dbReference>
<dbReference type="GO" id="GO:0016787">
    <property type="term" value="F:hydrolase activity"/>
    <property type="evidence" value="ECO:0007669"/>
    <property type="project" value="UniProtKB-KW"/>
</dbReference>
<dbReference type="InterPro" id="IPR029058">
    <property type="entry name" value="AB_hydrolase_fold"/>
</dbReference>
<dbReference type="PANTHER" id="PTHR48081">
    <property type="entry name" value="AB HYDROLASE SUPERFAMILY PROTEIN C4A8.06C"/>
    <property type="match status" value="1"/>
</dbReference>
<feature type="signal peptide" evidence="2">
    <location>
        <begin position="1"/>
        <end position="25"/>
    </location>
</feature>
<evidence type="ECO:0000256" key="2">
    <source>
        <dbReference type="SAM" id="SignalP"/>
    </source>
</evidence>
<organism evidence="4 5">
    <name type="scientific">Mesopusillimonas faecipullorum</name>
    <dbReference type="NCBI Taxonomy" id="2755040"/>
    <lineage>
        <taxon>Bacteria</taxon>
        <taxon>Pseudomonadati</taxon>
        <taxon>Pseudomonadota</taxon>
        <taxon>Betaproteobacteria</taxon>
        <taxon>Burkholderiales</taxon>
        <taxon>Alcaligenaceae</taxon>
        <taxon>Mesopusillimonas</taxon>
    </lineage>
</organism>
<evidence type="ECO:0000256" key="1">
    <source>
        <dbReference type="ARBA" id="ARBA00022801"/>
    </source>
</evidence>
<keyword evidence="2" id="KW-0732">Signal</keyword>
<accession>A0ABS8C8E8</accession>
<feature type="domain" description="BD-FAE-like" evidence="3">
    <location>
        <begin position="91"/>
        <end position="193"/>
    </location>
</feature>
<evidence type="ECO:0000259" key="3">
    <source>
        <dbReference type="Pfam" id="PF20434"/>
    </source>
</evidence>
<reference evidence="4 5" key="1">
    <citation type="submission" date="2020-07" db="EMBL/GenBank/DDBJ databases">
        <title>Pusillimonas sp. nov., isolated from poultry manure in Taiwan.</title>
        <authorList>
            <person name="Lin S.-Y."/>
            <person name="Tang Y.-S."/>
            <person name="Young C.-C."/>
        </authorList>
    </citation>
    <scope>NUCLEOTIDE SEQUENCE [LARGE SCALE GENOMIC DNA]</scope>
    <source>
        <strain evidence="4 5">CC-YST705</strain>
    </source>
</reference>